<dbReference type="InterPro" id="IPR022450">
    <property type="entry name" value="TsaD"/>
</dbReference>
<evidence type="ECO:0000256" key="1">
    <source>
        <dbReference type="ARBA" id="ARBA00022679"/>
    </source>
</evidence>
<feature type="binding site" evidence="7">
    <location>
        <position position="117"/>
    </location>
    <ligand>
        <name>Fe cation</name>
        <dbReference type="ChEBI" id="CHEBI:24875"/>
    </ligand>
</feature>
<keyword evidence="2 7" id="KW-0819">tRNA processing</keyword>
<dbReference type="EC" id="2.3.1.234" evidence="7"/>
<feature type="binding site" evidence="7">
    <location>
        <position position="181"/>
    </location>
    <ligand>
        <name>substrate</name>
    </ligand>
</feature>
<comment type="caution">
    <text evidence="9">The sequence shown here is derived from an EMBL/GenBank/DDBJ whole genome shotgun (WGS) entry which is preliminary data.</text>
</comment>
<proteinExistence type="inferred from homology"/>
<name>A0A318U7W4_9BACT</name>
<evidence type="ECO:0000256" key="7">
    <source>
        <dbReference type="HAMAP-Rule" id="MF_01445"/>
    </source>
</evidence>
<dbReference type="PANTHER" id="PTHR11735">
    <property type="entry name" value="TRNA N6-ADENOSINE THREONYLCARBAMOYLTRANSFERASE"/>
    <property type="match status" value="1"/>
</dbReference>
<feature type="binding site" evidence="7">
    <location>
        <position position="168"/>
    </location>
    <ligand>
        <name>substrate</name>
    </ligand>
</feature>
<feature type="binding site" evidence="7">
    <location>
        <position position="275"/>
    </location>
    <ligand>
        <name>substrate</name>
    </ligand>
</feature>
<comment type="cofactor">
    <cofactor evidence="7">
        <name>Fe(2+)</name>
        <dbReference type="ChEBI" id="CHEBI:29033"/>
    </cofactor>
    <text evidence="7">Binds 1 Fe(2+) ion per subunit.</text>
</comment>
<dbReference type="PANTHER" id="PTHR11735:SF6">
    <property type="entry name" value="TRNA N6-ADENOSINE THREONYLCARBAMOYLTRANSFERASE, MITOCHONDRIAL"/>
    <property type="match status" value="1"/>
</dbReference>
<dbReference type="InterPro" id="IPR043129">
    <property type="entry name" value="ATPase_NBD"/>
</dbReference>
<dbReference type="Gene3D" id="3.30.420.40">
    <property type="match status" value="2"/>
</dbReference>
<keyword evidence="7" id="KW-0963">Cytoplasm</keyword>
<dbReference type="SUPFAM" id="SSF53067">
    <property type="entry name" value="Actin-like ATPase domain"/>
    <property type="match status" value="2"/>
</dbReference>
<evidence type="ECO:0000313" key="9">
    <source>
        <dbReference type="EMBL" id="PYF42624.1"/>
    </source>
</evidence>
<feature type="binding site" evidence="7">
    <location>
        <position position="299"/>
    </location>
    <ligand>
        <name>Fe cation</name>
        <dbReference type="ChEBI" id="CHEBI:24875"/>
    </ligand>
</feature>
<dbReference type="EMBL" id="QKLP01000008">
    <property type="protein sequence ID" value="PYF42624.1"/>
    <property type="molecule type" value="Genomic_DNA"/>
</dbReference>
<dbReference type="Pfam" id="PF00814">
    <property type="entry name" value="TsaD"/>
    <property type="match status" value="1"/>
</dbReference>
<evidence type="ECO:0000256" key="2">
    <source>
        <dbReference type="ARBA" id="ARBA00022694"/>
    </source>
</evidence>
<keyword evidence="1 7" id="KW-0808">Transferase</keyword>
<sequence length="314" mass="35930">MRIFAIESSHDDTSFAILDDNKPIWMKTITQSEIHKIYGGTIPEIASRMHVKNILILLEEFKKVKLNNELIFKNIDYIAYTKEPGLIGSLQVGYIVAQTMSRIYQKPILGLNHLEGHFYSAFINKELEFPVLCLLVSGGHSQIMLYKRYDEFEIVGETQDDAVGEVYDKIARKLNLGFPGGPIIDSIWKENKNLYKDHFSIPKTANEFNFSFSGIKTAVINHVNNLVNKNLEINVNKIANEFQNTIVLYLKNNLQKAIKKFQPKCLSLVGGVSANYAIRNMVLELHDNVYLPEMEYTTDNAMMIARLAYEKVKK</sequence>
<keyword evidence="4 7" id="KW-0408">Iron</keyword>
<keyword evidence="3 7" id="KW-0479">Metal-binding</keyword>
<comment type="catalytic activity">
    <reaction evidence="6 7">
        <text>L-threonylcarbamoyladenylate + adenosine(37) in tRNA = N(6)-L-threonylcarbamoyladenosine(37) in tRNA + AMP + H(+)</text>
        <dbReference type="Rhea" id="RHEA:37059"/>
        <dbReference type="Rhea" id="RHEA-COMP:10162"/>
        <dbReference type="Rhea" id="RHEA-COMP:10163"/>
        <dbReference type="ChEBI" id="CHEBI:15378"/>
        <dbReference type="ChEBI" id="CHEBI:73682"/>
        <dbReference type="ChEBI" id="CHEBI:74411"/>
        <dbReference type="ChEBI" id="CHEBI:74418"/>
        <dbReference type="ChEBI" id="CHEBI:456215"/>
        <dbReference type="EC" id="2.3.1.234"/>
    </reaction>
</comment>
<evidence type="ECO:0000259" key="8">
    <source>
        <dbReference type="Pfam" id="PF00814"/>
    </source>
</evidence>
<dbReference type="PRINTS" id="PR00789">
    <property type="entry name" value="OSIALOPTASE"/>
</dbReference>
<dbReference type="GO" id="GO:0005506">
    <property type="term" value="F:iron ion binding"/>
    <property type="evidence" value="ECO:0007669"/>
    <property type="project" value="UniProtKB-UniRule"/>
</dbReference>
<dbReference type="GO" id="GO:0005737">
    <property type="term" value="C:cytoplasm"/>
    <property type="evidence" value="ECO:0007669"/>
    <property type="project" value="UniProtKB-SubCell"/>
</dbReference>
<gene>
    <name evidence="7" type="primary">tsaD</name>
    <name evidence="9" type="ORF">BCF88_10830</name>
</gene>
<evidence type="ECO:0000256" key="4">
    <source>
        <dbReference type="ARBA" id="ARBA00023004"/>
    </source>
</evidence>
<dbReference type="GO" id="GO:0002949">
    <property type="term" value="P:tRNA threonylcarbamoyladenosine modification"/>
    <property type="evidence" value="ECO:0007669"/>
    <property type="project" value="UniProtKB-UniRule"/>
</dbReference>
<comment type="similarity">
    <text evidence="7">Belongs to the KAE1 / TsaD family.</text>
</comment>
<organism evidence="9 10">
    <name type="scientific">Metamycoplasma alkalescens</name>
    <dbReference type="NCBI Taxonomy" id="45363"/>
    <lineage>
        <taxon>Bacteria</taxon>
        <taxon>Bacillati</taxon>
        <taxon>Mycoplasmatota</taxon>
        <taxon>Mycoplasmoidales</taxon>
        <taxon>Metamycoplasmataceae</taxon>
        <taxon>Metamycoplasma</taxon>
    </lineage>
</organism>
<evidence type="ECO:0000313" key="10">
    <source>
        <dbReference type="Proteomes" id="UP000247715"/>
    </source>
</evidence>
<evidence type="ECO:0000256" key="3">
    <source>
        <dbReference type="ARBA" id="ARBA00022723"/>
    </source>
</evidence>
<dbReference type="InterPro" id="IPR017861">
    <property type="entry name" value="KAE1/TsaD"/>
</dbReference>
<dbReference type="NCBIfam" id="TIGR03723">
    <property type="entry name" value="T6A_TsaD_YgjD"/>
    <property type="match status" value="1"/>
</dbReference>
<protein>
    <recommendedName>
        <fullName evidence="7">tRNA N6-adenosine threonylcarbamoyltransferase</fullName>
        <ecNumber evidence="7">2.3.1.234</ecNumber>
    </recommendedName>
    <alternativeName>
        <fullName evidence="7">N6-L-threonylcarbamoyladenine synthase</fullName>
        <shortName evidence="7">t(6)A synthase</shortName>
    </alternativeName>
    <alternativeName>
        <fullName evidence="7">t(6)A37 threonylcarbamoyladenosine biosynthesis protein TsaD</fullName>
    </alternativeName>
    <alternativeName>
        <fullName evidence="7">tRNA threonylcarbamoyladenosine biosynthesis protein TsaD</fullName>
    </alternativeName>
</protein>
<accession>A0A318U7W4</accession>
<dbReference type="NCBIfam" id="TIGR00329">
    <property type="entry name" value="gcp_kae1"/>
    <property type="match status" value="1"/>
</dbReference>
<dbReference type="InterPro" id="IPR000905">
    <property type="entry name" value="Gcp-like_dom"/>
</dbReference>
<feature type="binding site" evidence="7">
    <location>
        <begin position="135"/>
        <end position="139"/>
    </location>
    <ligand>
        <name>substrate</name>
    </ligand>
</feature>
<evidence type="ECO:0000256" key="6">
    <source>
        <dbReference type="ARBA" id="ARBA00048117"/>
    </source>
</evidence>
<comment type="function">
    <text evidence="7">Required for the formation of a threonylcarbamoyl group on adenosine at position 37 (t(6)A37) in tRNAs that read codons beginning with adenine. Is involved in the transfer of the threonylcarbamoyl moiety of threonylcarbamoyl-AMP (TC-AMP) to the N6 group of A37, together with TsaE and TsaB. TsaD likely plays a direct catalytic role in this reaction.</text>
</comment>
<comment type="subcellular location">
    <subcellularLocation>
        <location evidence="7">Cytoplasm</location>
    </subcellularLocation>
</comment>
<keyword evidence="5 7" id="KW-0012">Acyltransferase</keyword>
<feature type="domain" description="Gcp-like" evidence="8">
    <location>
        <begin position="28"/>
        <end position="305"/>
    </location>
</feature>
<reference evidence="9 10" key="1">
    <citation type="submission" date="2018-06" db="EMBL/GenBank/DDBJ databases">
        <title>Genomic Encyclopedia of Archaeal and Bacterial Type Strains, Phase II (KMG-II): from individual species to whole genera.</title>
        <authorList>
            <person name="Goeker M."/>
        </authorList>
    </citation>
    <scope>NUCLEOTIDE SEQUENCE [LARGE SCALE GENOMIC DNA]</scope>
    <source>
        <strain evidence="9 10">ATCC 29103</strain>
    </source>
</reference>
<dbReference type="AlphaFoldDB" id="A0A318U7W4"/>
<dbReference type="Proteomes" id="UP000247715">
    <property type="component" value="Unassembled WGS sequence"/>
</dbReference>
<feature type="binding site" evidence="7">
    <location>
        <position position="113"/>
    </location>
    <ligand>
        <name>Fe cation</name>
        <dbReference type="ChEBI" id="CHEBI:24875"/>
    </ligand>
</feature>
<dbReference type="RefSeq" id="WP_110858372.1">
    <property type="nucleotide sequence ID" value="NZ_LS991949.1"/>
</dbReference>
<dbReference type="HAMAP" id="MF_01445">
    <property type="entry name" value="TsaD"/>
    <property type="match status" value="1"/>
</dbReference>
<dbReference type="GO" id="GO:0061711">
    <property type="term" value="F:tRNA N(6)-L-threonylcarbamoyladenine synthase activity"/>
    <property type="evidence" value="ECO:0007669"/>
    <property type="project" value="UniProtKB-EC"/>
</dbReference>
<evidence type="ECO:0000256" key="5">
    <source>
        <dbReference type="ARBA" id="ARBA00023315"/>
    </source>
</evidence>
<feature type="binding site" evidence="7">
    <location>
        <position position="185"/>
    </location>
    <ligand>
        <name>substrate</name>
    </ligand>
</feature>